<dbReference type="Gene3D" id="3.30.1490.40">
    <property type="match status" value="1"/>
</dbReference>
<feature type="compositionally biased region" description="Low complexity" evidence="6">
    <location>
        <begin position="1488"/>
        <end position="1503"/>
    </location>
</feature>
<dbReference type="GO" id="GO:0050660">
    <property type="term" value="F:flavin adenine dinucleotide binding"/>
    <property type="evidence" value="ECO:0007669"/>
    <property type="project" value="InterPro"/>
</dbReference>
<evidence type="ECO:0000256" key="2">
    <source>
        <dbReference type="ARBA" id="ARBA00010139"/>
    </source>
</evidence>
<feature type="region of interest" description="Disordered" evidence="6">
    <location>
        <begin position="1688"/>
        <end position="1829"/>
    </location>
</feature>
<feature type="compositionally biased region" description="Polar residues" evidence="6">
    <location>
        <begin position="1928"/>
        <end position="1939"/>
    </location>
</feature>
<dbReference type="Pfam" id="PF00743">
    <property type="entry name" value="FMO-like"/>
    <property type="match status" value="1"/>
</dbReference>
<dbReference type="SUPFAM" id="SSF51905">
    <property type="entry name" value="FAD/NAD(P)-binding domain"/>
    <property type="match status" value="2"/>
</dbReference>
<feature type="compositionally biased region" description="Low complexity" evidence="6">
    <location>
        <begin position="1469"/>
        <end position="1480"/>
    </location>
</feature>
<keyword evidence="5" id="KW-0560">Oxidoreductase</keyword>
<dbReference type="PANTHER" id="PTHR42877">
    <property type="entry name" value="L-ORNITHINE N(5)-MONOOXYGENASE-RELATED"/>
    <property type="match status" value="1"/>
</dbReference>
<dbReference type="PROSITE" id="PS50829">
    <property type="entry name" value="GYF"/>
    <property type="match status" value="1"/>
</dbReference>
<dbReference type="GO" id="GO:0050661">
    <property type="term" value="F:NADP binding"/>
    <property type="evidence" value="ECO:0007669"/>
    <property type="project" value="InterPro"/>
</dbReference>
<organism evidence="8 9">
    <name type="scientific">Cladophialophora chaetospira</name>
    <dbReference type="NCBI Taxonomy" id="386627"/>
    <lineage>
        <taxon>Eukaryota</taxon>
        <taxon>Fungi</taxon>
        <taxon>Dikarya</taxon>
        <taxon>Ascomycota</taxon>
        <taxon>Pezizomycotina</taxon>
        <taxon>Eurotiomycetes</taxon>
        <taxon>Chaetothyriomycetidae</taxon>
        <taxon>Chaetothyriales</taxon>
        <taxon>Herpotrichiellaceae</taxon>
        <taxon>Cladophialophora</taxon>
    </lineage>
</organism>
<gene>
    <name evidence="8" type="primary">SMY2</name>
    <name evidence="8" type="ORF">H2200_006478</name>
</gene>
<dbReference type="SMART" id="SM00444">
    <property type="entry name" value="GYF"/>
    <property type="match status" value="1"/>
</dbReference>
<dbReference type="Proteomes" id="UP001172673">
    <property type="component" value="Unassembled WGS sequence"/>
</dbReference>
<feature type="region of interest" description="Disordered" evidence="6">
    <location>
        <begin position="1459"/>
        <end position="1522"/>
    </location>
</feature>
<feature type="compositionally biased region" description="Polar residues" evidence="6">
    <location>
        <begin position="592"/>
        <end position="631"/>
    </location>
</feature>
<dbReference type="InterPro" id="IPR036188">
    <property type="entry name" value="FAD/NAD-bd_sf"/>
</dbReference>
<dbReference type="InterPro" id="IPR003169">
    <property type="entry name" value="GYF"/>
</dbReference>
<feature type="compositionally biased region" description="Polar residues" evidence="6">
    <location>
        <begin position="1256"/>
        <end position="1268"/>
    </location>
</feature>
<feature type="region of interest" description="Disordered" evidence="6">
    <location>
        <begin position="2020"/>
        <end position="2072"/>
    </location>
</feature>
<feature type="region of interest" description="Disordered" evidence="6">
    <location>
        <begin position="694"/>
        <end position="718"/>
    </location>
</feature>
<dbReference type="CDD" id="cd00072">
    <property type="entry name" value="GYF"/>
    <property type="match status" value="1"/>
</dbReference>
<feature type="compositionally biased region" description="Basic and acidic residues" evidence="6">
    <location>
        <begin position="1747"/>
        <end position="1758"/>
    </location>
</feature>
<keyword evidence="4" id="KW-0274">FAD</keyword>
<dbReference type="Gene3D" id="3.50.50.60">
    <property type="entry name" value="FAD/NAD(P)-binding domain"/>
    <property type="match status" value="2"/>
</dbReference>
<feature type="region of interest" description="Disordered" evidence="6">
    <location>
        <begin position="1914"/>
        <end position="1939"/>
    </location>
</feature>
<evidence type="ECO:0000259" key="7">
    <source>
        <dbReference type="PROSITE" id="PS50829"/>
    </source>
</evidence>
<sequence length="2072" mass="223128">MGGDMPWPQVPVGNKDHTEAAVVIIGAGISGMCTAIDLIKRNNCRNFVILEKSGGLGGTWRDNKYPGCCCDVWSHLYSYSFEQNSDWTREYPGQEEILQYLMGVAQKYELYRYIRFNTSVESAKWDDADKKWKTEVSVQGAKDAEFGSSYTITSDFLVSAVGQLNVPKLPDIPGVDEFRGKMMHSARWDWSYDLRGKKVGIIGNGATAAQIIPEIAKEVGHLTIHQRTPNWVIPRLDANIPPWKRNLYKYVPPVRHRKRADMMDFRESFYAAVFDNDSATAQGLQQMSKDHMQAQLPDRPDLWEKLQPKYSIGCKRVIITDDYFPVFLRDNVKLETGKIDKITSKGIVTDGKEEEYDVLVLATGFRTVEFMHPINITGSAGRSLSSIWKEGGQALYGVTVESLPNFAMLYGPNTNLGHNSIVLMIEAQSKYINVLIKEVIEARRNGGSLVIQPNAKRTQEYNEVIQSELVNSSFADPNCNSWYKMKESGKITNNWSRTVVDYQKLLSNVDWSDFDISGSTAEKVVGQKSTYIGRVVEESQVSYKTMGMAALSVAAALLYSIRDNMPSPFASTFASAAASTNGDNSGNRRDNTGSGEWSRSRVNGATQTFRRPSLATTPSQSRESASTNVPAANNGGVYIPPHLSAANSAVPRNFPPGDTRYSKDQLLSIFQTMKGTSTLERNLDEIFSGTWDPLDNKSWAGSHGAGSEGKDQTPGPEVCWNYDSSHEPFGLMNMTDDEKQLFSTSVNSPIKPQQNTTKETSGVGVIGRKASLSNYGSAAGASRPGTRRRETSDSYQANGPLSPTESKTFFRTESNTATPPPALLRRRTDYKEEDVTPTSKENIEPEETPEAQPPHPGLRRAGTGPLSAGLNPPSASPWSAGGQPSAFGSMGTFGSFAIGAVASPSEPSDKRAGFGSARGSSRFKDMLQSKASSEDVSQIGKDKGPFGALEKLPEEDADSNQARLRDELKTRPGRSETNPYDDAPIRSASAALRASQEGLLSSAGIEQMGMSAFGPHPSIGSRDFGHDEPYQQTPHGRFNPHEPMSPTNTNPYQSPHGRVDDEERETNDSTSQASGLPPFGGTARRGMYSGTDEGRHSAGGLRSVSGFGGLPGFGGLGGNPMWSAAGIGSGKPAMDRGISSAFGDSVFSPLSELQSPGGLGSGFGAFGSTGRPSRLGGILPAAMQDQIRVDSRNESGAFDSRPDSAQQHAIRDPFDGTARRQDEFARGSGAFDDSPSVRSAEEQANLQYGVPGPGLPTSSVPISGTGPQPSGARTGGSDNYQAGHGLSQSSGSNSSNQLPAAQQRQMVMPDRMRWIYRDPQGNTQGPWSGLEMHDWFKAGFFTAELQVKKLEDTEFEPLAQLVRRIGNSREPFLVPQIGVPHGPPNTNPGNAWANPSIPPVGGPPQPPFANSFPSFGTTLTAEQQNALERRKQEEQYLMARQKEHLAQQQMAMKMQMQNGMHSLQHHSSAHSLQSQPSFSSITSPTGYQPSPIQPMMQPQQQQSANFGQTSAPPAGPAFGREDDVHNMMDRLSFRDRAQLPFTNAPLGPPPPDAGPVNTMLQDRARLQQQQQQTDMRAHQDAFLGQQGRNERLEEFHTLRGQADLPAGRLGPEEPRQQPIGAPRQASEQSAAMPSAKIHAPIGHPAVVARTEPESLSLAQQVQIAAASQLAAAEESAWAKKEIPIEPPPVSISPLPAPAAQRNRQHVADALTQESQSDNQTTADTPVASLAPWAERTVEHPKGPSLKEIQEAEAKRAAEQEEIAAAARRIQAEQDRLAQTQAPVPAPGLPSSSTWGSTVSPVNPSPQATSVWAKQAPAKAPAAATSTPKKTLAQIQKEEESRKQRAAAAQAVVNSQTAATLASAPVGKRYAELASKAVPAIPAAVGGAWTTVGSGGKAKAPPAVVATPQPVSRTVSVSSAAKGRPALPTSRSTTGANQGKANEEFTKWVKGSLGKGLNSGINLDNFVQDLLQLPPEIEIISDSVYASSQTLDGRRFAEEFVRRRKLADKGVVESAVGAQPMMGIGGAVDPKSAGSAGGGWSEVAKKGPANVNTPKEESNTQFKVVPTKKKGKR</sequence>
<comment type="similarity">
    <text evidence="2">Belongs to the FAD-binding monooxygenase family.</text>
</comment>
<comment type="cofactor">
    <cofactor evidence="1">
        <name>FAD</name>
        <dbReference type="ChEBI" id="CHEBI:57692"/>
    </cofactor>
</comment>
<keyword evidence="3" id="KW-0285">Flavoprotein</keyword>
<evidence type="ECO:0000256" key="3">
    <source>
        <dbReference type="ARBA" id="ARBA00022630"/>
    </source>
</evidence>
<feature type="region of interest" description="Disordered" evidence="6">
    <location>
        <begin position="1247"/>
        <end position="1305"/>
    </location>
</feature>
<feature type="compositionally biased region" description="Low complexity" evidence="6">
    <location>
        <begin position="1285"/>
        <end position="1298"/>
    </location>
</feature>
<dbReference type="InterPro" id="IPR035445">
    <property type="entry name" value="GYF-like_dom_sf"/>
</dbReference>
<dbReference type="EMBL" id="JAPDRK010000009">
    <property type="protein sequence ID" value="KAJ9608707.1"/>
    <property type="molecule type" value="Genomic_DNA"/>
</dbReference>
<feature type="compositionally biased region" description="Polar residues" evidence="6">
    <location>
        <begin position="746"/>
        <end position="760"/>
    </location>
</feature>
<reference evidence="8" key="1">
    <citation type="submission" date="2022-10" db="EMBL/GenBank/DDBJ databases">
        <title>Culturing micro-colonial fungi from biological soil crusts in the Mojave desert and describing Neophaeococcomyces mojavensis, and introducing the new genera and species Taxawa tesnikishii.</title>
        <authorList>
            <person name="Kurbessoian T."/>
            <person name="Stajich J.E."/>
        </authorList>
    </citation>
    <scope>NUCLEOTIDE SEQUENCE</scope>
    <source>
        <strain evidence="8">TK_41</strain>
    </source>
</reference>
<dbReference type="Pfam" id="PF02213">
    <property type="entry name" value="GYF"/>
    <property type="match status" value="1"/>
</dbReference>
<protein>
    <submittedName>
        <fullName evidence="8">Kinesin-like protein</fullName>
    </submittedName>
</protein>
<dbReference type="InterPro" id="IPR020946">
    <property type="entry name" value="Flavin_mOase-like"/>
</dbReference>
<dbReference type="PANTHER" id="PTHR42877:SF4">
    <property type="entry name" value="FAD_NAD(P)-BINDING DOMAIN-CONTAINING PROTEIN-RELATED"/>
    <property type="match status" value="1"/>
</dbReference>
<evidence type="ECO:0000256" key="5">
    <source>
        <dbReference type="ARBA" id="ARBA00023002"/>
    </source>
</evidence>
<proteinExistence type="inferred from homology"/>
<dbReference type="SUPFAM" id="SSF55277">
    <property type="entry name" value="GYF domain"/>
    <property type="match status" value="1"/>
</dbReference>
<feature type="compositionally biased region" description="Polar residues" evidence="6">
    <location>
        <begin position="793"/>
        <end position="817"/>
    </location>
</feature>
<evidence type="ECO:0000313" key="9">
    <source>
        <dbReference type="Proteomes" id="UP001172673"/>
    </source>
</evidence>
<dbReference type="GO" id="GO:0004499">
    <property type="term" value="F:N,N-dimethylaniline monooxygenase activity"/>
    <property type="evidence" value="ECO:0007669"/>
    <property type="project" value="InterPro"/>
</dbReference>
<evidence type="ECO:0000313" key="8">
    <source>
        <dbReference type="EMBL" id="KAJ9608707.1"/>
    </source>
</evidence>
<feature type="compositionally biased region" description="Low complexity" evidence="6">
    <location>
        <begin position="1812"/>
        <end position="1829"/>
    </location>
</feature>
<evidence type="ECO:0000256" key="6">
    <source>
        <dbReference type="SAM" id="MobiDB-lite"/>
    </source>
</evidence>
<comment type="caution">
    <text evidence="8">The sequence shown here is derived from an EMBL/GenBank/DDBJ whole genome shotgun (WGS) entry which is preliminary data.</text>
</comment>
<evidence type="ECO:0000256" key="4">
    <source>
        <dbReference type="ARBA" id="ARBA00022827"/>
    </source>
</evidence>
<dbReference type="InterPro" id="IPR051209">
    <property type="entry name" value="FAD-bind_Monooxygenase_sf"/>
</dbReference>
<evidence type="ECO:0000256" key="1">
    <source>
        <dbReference type="ARBA" id="ARBA00001974"/>
    </source>
</evidence>
<feature type="region of interest" description="Disordered" evidence="6">
    <location>
        <begin position="1600"/>
        <end position="1634"/>
    </location>
</feature>
<feature type="region of interest" description="Disordered" evidence="6">
    <location>
        <begin position="1009"/>
        <end position="1102"/>
    </location>
</feature>
<feature type="region of interest" description="Disordered" evidence="6">
    <location>
        <begin position="577"/>
        <end position="635"/>
    </location>
</feature>
<feature type="region of interest" description="Disordered" evidence="6">
    <location>
        <begin position="1192"/>
        <end position="1214"/>
    </location>
</feature>
<feature type="compositionally biased region" description="Polar residues" evidence="6">
    <location>
        <begin position="1711"/>
        <end position="1723"/>
    </location>
</feature>
<feature type="compositionally biased region" description="Polar residues" evidence="6">
    <location>
        <begin position="1789"/>
        <end position="1811"/>
    </location>
</feature>
<feature type="compositionally biased region" description="Basic and acidic residues" evidence="6">
    <location>
        <begin position="963"/>
        <end position="974"/>
    </location>
</feature>
<name>A0AA38X8E5_9EURO</name>
<feature type="domain" description="GYF" evidence="7">
    <location>
        <begin position="1311"/>
        <end position="1366"/>
    </location>
</feature>
<feature type="region of interest" description="Disordered" evidence="6">
    <location>
        <begin position="903"/>
        <end position="986"/>
    </location>
</feature>
<keyword evidence="9" id="KW-1185">Reference proteome</keyword>
<accession>A0AA38X8E5</accession>
<feature type="region of interest" description="Disordered" evidence="6">
    <location>
        <begin position="746"/>
        <end position="765"/>
    </location>
</feature>
<feature type="region of interest" description="Disordered" evidence="6">
    <location>
        <begin position="774"/>
        <end position="883"/>
    </location>
</feature>